<evidence type="ECO:0000256" key="10">
    <source>
        <dbReference type="ARBA" id="ARBA00022840"/>
    </source>
</evidence>
<evidence type="ECO:0000259" key="18">
    <source>
        <dbReference type="PROSITE" id="PS50112"/>
    </source>
</evidence>
<dbReference type="InterPro" id="IPR000014">
    <property type="entry name" value="PAS"/>
</dbReference>
<dbReference type="Gene3D" id="3.30.565.10">
    <property type="entry name" value="Histidine kinase-like ATPase, C-terminal domain"/>
    <property type="match status" value="1"/>
</dbReference>
<dbReference type="InterPro" id="IPR035965">
    <property type="entry name" value="PAS-like_dom_sf"/>
</dbReference>
<accession>A0A2W4WDW1</accession>
<evidence type="ECO:0000313" key="19">
    <source>
        <dbReference type="EMBL" id="PZO43263.1"/>
    </source>
</evidence>
<evidence type="ECO:0000259" key="16">
    <source>
        <dbReference type="PROSITE" id="PS50109"/>
    </source>
</evidence>
<feature type="modified residue" description="4-aspartylphosphate" evidence="15">
    <location>
        <position position="757"/>
    </location>
</feature>
<dbReference type="InterPro" id="IPR001789">
    <property type="entry name" value="Sig_transdc_resp-reg_receiver"/>
</dbReference>
<feature type="domain" description="Histidine kinase" evidence="16">
    <location>
        <begin position="300"/>
        <end position="533"/>
    </location>
</feature>
<dbReference type="InterPro" id="IPR005467">
    <property type="entry name" value="His_kinase_dom"/>
</dbReference>
<dbReference type="InterPro" id="IPR036890">
    <property type="entry name" value="HATPase_C_sf"/>
</dbReference>
<dbReference type="PANTHER" id="PTHR45339:SF1">
    <property type="entry name" value="HYBRID SIGNAL TRANSDUCTION HISTIDINE KINASE J"/>
    <property type="match status" value="1"/>
</dbReference>
<dbReference type="SUPFAM" id="SSF55874">
    <property type="entry name" value="ATPase domain of HSP90 chaperone/DNA topoisomerase II/histidine kinase"/>
    <property type="match status" value="1"/>
</dbReference>
<dbReference type="SUPFAM" id="SSF47384">
    <property type="entry name" value="Homodimeric domain of signal transducing histidine kinase"/>
    <property type="match status" value="1"/>
</dbReference>
<keyword evidence="10" id="KW-0067">ATP-binding</keyword>
<organism evidence="19 20">
    <name type="scientific">Pseudanabaena frigida</name>
    <dbReference type="NCBI Taxonomy" id="945775"/>
    <lineage>
        <taxon>Bacteria</taxon>
        <taxon>Bacillati</taxon>
        <taxon>Cyanobacteriota</taxon>
        <taxon>Cyanophyceae</taxon>
        <taxon>Pseudanabaenales</taxon>
        <taxon>Pseudanabaenaceae</taxon>
        <taxon>Pseudanabaena</taxon>
    </lineage>
</organism>
<comment type="subcellular location">
    <subcellularLocation>
        <location evidence="2">Membrane</location>
    </subcellularLocation>
</comment>
<sequence>MKQSKLLKKLLTASERSFIMIDRKFTITDTSYGAERFSEYPYESLLNKDIRHAFPETVGLEETFNNIWANQATSFEFKGICRSSNPKNPLYFDFYIIGTNELEDEDKNIIICIEDATEMIMMSQVLLQRANESELLANALIKSKKYIDKIISAMADALIVTDPQGIIKTINPAVTNLFGYYDFELIGNSITLLFNDPQQLDLINQQYLGDLDVDLQNLDSDRSFQNIEILCLSKNKEEILISFSCSTISNHQVEYDVKTNHNFVYVGRNITELKRKEQELMVARQVAEHSAQAKTVFLANMSHEIRTPMNGVLGMTELLLGTSLDDRQQDFVENIRLSGNLLLSLINRILDLSKLEEGELELENLPFNLEQCIEETLELFALQSHNNGLELVASFEENLPLLLKGDTVRLRQIIMNLIGNAIKFTEEGEVLVRVERDRSFERAIANNDRNQSQIHLRFSITDTGIGIDSQNQDKLFKPFSQVDASTTRRFGGTGLGLAICRQLVELMQGEIGVLSPVANGKGTCFWFRIPFDIQSQSESQSESYGSQVLTNRHILVIEDNQHSRQLIRYYLTKVGAEIYEAANLVEAIAHLDASQNIDAALIEWQLTGFDGAEFTQQIHSKQEFTNLPLIAMLTANRQGEIQTIVEQGFCGHVTKPFKGKRLLKAISTALGIETLSPSNDLEPSGLKISNNKENTTKNLRIEELHNLKILLAEDNVVNQKIMLAYLTQLGCQADLAENGEQVLQLLQTKDYDVILMDCQMPLLDGYATTQAIRQIEANAVATNRTSKHIVIVAMTANAFKEDRDRCLAIGMDDYLSKPIRKKQLIETLERWVSEDLTQKL</sequence>
<evidence type="ECO:0000256" key="13">
    <source>
        <dbReference type="ARBA" id="ARBA00023136"/>
    </source>
</evidence>
<keyword evidence="6" id="KW-0808">Transferase</keyword>
<dbReference type="CDD" id="cd00082">
    <property type="entry name" value="HisKA"/>
    <property type="match status" value="1"/>
</dbReference>
<evidence type="ECO:0000256" key="9">
    <source>
        <dbReference type="ARBA" id="ARBA00022777"/>
    </source>
</evidence>
<keyword evidence="13" id="KW-0472">Membrane</keyword>
<dbReference type="EC" id="2.7.13.3" evidence="4"/>
<dbReference type="GO" id="GO:0000155">
    <property type="term" value="F:phosphorelay sensor kinase activity"/>
    <property type="evidence" value="ECO:0007669"/>
    <property type="project" value="InterPro"/>
</dbReference>
<dbReference type="PROSITE" id="PS50110">
    <property type="entry name" value="RESPONSE_REGULATORY"/>
    <property type="match status" value="2"/>
</dbReference>
<dbReference type="SMART" id="SM00387">
    <property type="entry name" value="HATPase_c"/>
    <property type="match status" value="1"/>
</dbReference>
<evidence type="ECO:0000256" key="3">
    <source>
        <dbReference type="ARBA" id="ARBA00006402"/>
    </source>
</evidence>
<protein>
    <recommendedName>
        <fullName evidence="14">Circadian input-output histidine kinase CikA</fullName>
        <ecNumber evidence="4">2.7.13.3</ecNumber>
    </recommendedName>
</protein>
<dbReference type="Pfam" id="PF13426">
    <property type="entry name" value="PAS_9"/>
    <property type="match status" value="1"/>
</dbReference>
<evidence type="ECO:0000256" key="14">
    <source>
        <dbReference type="ARBA" id="ARBA00074306"/>
    </source>
</evidence>
<dbReference type="InterPro" id="IPR003661">
    <property type="entry name" value="HisK_dim/P_dom"/>
</dbReference>
<feature type="domain" description="Response regulatory" evidence="17">
    <location>
        <begin position="708"/>
        <end position="832"/>
    </location>
</feature>
<dbReference type="Gene3D" id="1.10.287.130">
    <property type="match status" value="1"/>
</dbReference>
<dbReference type="PRINTS" id="PR00344">
    <property type="entry name" value="BCTRLSENSOR"/>
</dbReference>
<dbReference type="GO" id="GO:0005524">
    <property type="term" value="F:ATP binding"/>
    <property type="evidence" value="ECO:0007669"/>
    <property type="project" value="UniProtKB-KW"/>
</dbReference>
<comment type="similarity">
    <text evidence="3">In the N-terminal section; belongs to the phytochrome family.</text>
</comment>
<dbReference type="Gene3D" id="3.40.50.2300">
    <property type="match status" value="2"/>
</dbReference>
<dbReference type="SMART" id="SM00448">
    <property type="entry name" value="REC"/>
    <property type="match status" value="2"/>
</dbReference>
<evidence type="ECO:0000256" key="5">
    <source>
        <dbReference type="ARBA" id="ARBA00022553"/>
    </source>
</evidence>
<evidence type="ECO:0000256" key="1">
    <source>
        <dbReference type="ARBA" id="ARBA00000085"/>
    </source>
</evidence>
<evidence type="ECO:0000256" key="11">
    <source>
        <dbReference type="ARBA" id="ARBA00022989"/>
    </source>
</evidence>
<evidence type="ECO:0000256" key="7">
    <source>
        <dbReference type="ARBA" id="ARBA00022692"/>
    </source>
</evidence>
<dbReference type="SUPFAM" id="SSF52172">
    <property type="entry name" value="CheY-like"/>
    <property type="match status" value="2"/>
</dbReference>
<dbReference type="EMBL" id="QBML01000005">
    <property type="protein sequence ID" value="PZO43263.1"/>
    <property type="molecule type" value="Genomic_DNA"/>
</dbReference>
<dbReference type="CDD" id="cd16922">
    <property type="entry name" value="HATPase_EvgS-ArcB-TorS-like"/>
    <property type="match status" value="1"/>
</dbReference>
<comment type="catalytic activity">
    <reaction evidence="1">
        <text>ATP + protein L-histidine = ADP + protein N-phospho-L-histidine.</text>
        <dbReference type="EC" id="2.7.13.3"/>
    </reaction>
</comment>
<dbReference type="CDD" id="cd17546">
    <property type="entry name" value="REC_hyHK_CKI1_RcsC-like"/>
    <property type="match status" value="1"/>
</dbReference>
<dbReference type="InterPro" id="IPR003594">
    <property type="entry name" value="HATPase_dom"/>
</dbReference>
<keyword evidence="7" id="KW-0812">Transmembrane</keyword>
<dbReference type="SMART" id="SM00091">
    <property type="entry name" value="PAS"/>
    <property type="match status" value="2"/>
</dbReference>
<dbReference type="FunFam" id="3.30.565.10:FF:000010">
    <property type="entry name" value="Sensor histidine kinase RcsC"/>
    <property type="match status" value="1"/>
</dbReference>
<dbReference type="GO" id="GO:0016020">
    <property type="term" value="C:membrane"/>
    <property type="evidence" value="ECO:0007669"/>
    <property type="project" value="UniProtKB-SubCell"/>
</dbReference>
<dbReference type="PROSITE" id="PS50109">
    <property type="entry name" value="HIS_KIN"/>
    <property type="match status" value="1"/>
</dbReference>
<comment type="caution">
    <text evidence="19">The sequence shown here is derived from an EMBL/GenBank/DDBJ whole genome shotgun (WGS) entry which is preliminary data.</text>
</comment>
<dbReference type="NCBIfam" id="TIGR00229">
    <property type="entry name" value="sensory_box"/>
    <property type="match status" value="1"/>
</dbReference>
<keyword evidence="11" id="KW-1133">Transmembrane helix</keyword>
<dbReference type="FunFam" id="1.10.287.130:FF:000004">
    <property type="entry name" value="Ethylene receptor 1"/>
    <property type="match status" value="1"/>
</dbReference>
<dbReference type="Pfam" id="PF00512">
    <property type="entry name" value="HisKA"/>
    <property type="match status" value="1"/>
</dbReference>
<dbReference type="PANTHER" id="PTHR45339">
    <property type="entry name" value="HYBRID SIGNAL TRANSDUCTION HISTIDINE KINASE J"/>
    <property type="match status" value="1"/>
</dbReference>
<feature type="domain" description="Response regulatory" evidence="17">
    <location>
        <begin position="553"/>
        <end position="670"/>
    </location>
</feature>
<dbReference type="Pfam" id="PF02518">
    <property type="entry name" value="HATPase_c"/>
    <property type="match status" value="1"/>
</dbReference>
<keyword evidence="8" id="KW-0547">Nucleotide-binding</keyword>
<evidence type="ECO:0000256" key="4">
    <source>
        <dbReference type="ARBA" id="ARBA00012438"/>
    </source>
</evidence>
<dbReference type="PROSITE" id="PS50112">
    <property type="entry name" value="PAS"/>
    <property type="match status" value="1"/>
</dbReference>
<dbReference type="Gene3D" id="3.30.450.20">
    <property type="entry name" value="PAS domain"/>
    <property type="match status" value="2"/>
</dbReference>
<proteinExistence type="inferred from homology"/>
<dbReference type="InterPro" id="IPR011006">
    <property type="entry name" value="CheY-like_superfamily"/>
</dbReference>
<reference evidence="19 20" key="2">
    <citation type="submission" date="2018-06" db="EMBL/GenBank/DDBJ databases">
        <title>Metagenomic assembly of (sub)arctic Cyanobacteria and their associated microbiome from non-axenic cultures.</title>
        <authorList>
            <person name="Baurain D."/>
        </authorList>
    </citation>
    <scope>NUCLEOTIDE SEQUENCE [LARGE SCALE GENOMIC DNA]</scope>
    <source>
        <strain evidence="19">ULC066bin1</strain>
    </source>
</reference>
<evidence type="ECO:0000259" key="17">
    <source>
        <dbReference type="PROSITE" id="PS50110"/>
    </source>
</evidence>
<dbReference type="SUPFAM" id="SSF55785">
    <property type="entry name" value="PYP-like sensor domain (PAS domain)"/>
    <property type="match status" value="1"/>
</dbReference>
<evidence type="ECO:0000256" key="8">
    <source>
        <dbReference type="ARBA" id="ARBA00022741"/>
    </source>
</evidence>
<keyword evidence="5 15" id="KW-0597">Phosphoprotein</keyword>
<evidence type="ECO:0000256" key="2">
    <source>
        <dbReference type="ARBA" id="ARBA00004370"/>
    </source>
</evidence>
<comment type="caution">
    <text evidence="15">Lacks conserved residue(s) required for the propagation of feature annotation.</text>
</comment>
<dbReference type="SMART" id="SM00388">
    <property type="entry name" value="HisKA"/>
    <property type="match status" value="1"/>
</dbReference>
<dbReference type="InterPro" id="IPR036097">
    <property type="entry name" value="HisK_dim/P_sf"/>
</dbReference>
<dbReference type="AlphaFoldDB" id="A0A2W4WDW1"/>
<keyword evidence="12" id="KW-0902">Two-component regulatory system</keyword>
<dbReference type="Proteomes" id="UP000249467">
    <property type="component" value="Unassembled WGS sequence"/>
</dbReference>
<dbReference type="CDD" id="cd00130">
    <property type="entry name" value="PAS"/>
    <property type="match status" value="1"/>
</dbReference>
<name>A0A2W4WDW1_9CYAN</name>
<evidence type="ECO:0000313" key="20">
    <source>
        <dbReference type="Proteomes" id="UP000249467"/>
    </source>
</evidence>
<feature type="domain" description="PAS" evidence="18">
    <location>
        <begin position="143"/>
        <end position="218"/>
    </location>
</feature>
<keyword evidence="9 19" id="KW-0418">Kinase</keyword>
<dbReference type="Pfam" id="PF00072">
    <property type="entry name" value="Response_reg"/>
    <property type="match status" value="2"/>
</dbReference>
<evidence type="ECO:0000256" key="15">
    <source>
        <dbReference type="PROSITE-ProRule" id="PRU00169"/>
    </source>
</evidence>
<reference evidence="19 20" key="1">
    <citation type="submission" date="2018-04" db="EMBL/GenBank/DDBJ databases">
        <authorList>
            <person name="Go L.Y."/>
            <person name="Mitchell J.A."/>
        </authorList>
    </citation>
    <scope>NUCLEOTIDE SEQUENCE [LARGE SCALE GENOMIC DNA]</scope>
    <source>
        <strain evidence="19">ULC066bin1</strain>
    </source>
</reference>
<evidence type="ECO:0000256" key="6">
    <source>
        <dbReference type="ARBA" id="ARBA00022679"/>
    </source>
</evidence>
<gene>
    <name evidence="19" type="ORF">DCF19_04735</name>
</gene>
<dbReference type="InterPro" id="IPR004358">
    <property type="entry name" value="Sig_transdc_His_kin-like_C"/>
</dbReference>
<evidence type="ECO:0000256" key="12">
    <source>
        <dbReference type="ARBA" id="ARBA00023012"/>
    </source>
</evidence>